<name>A0A1I0C295_9FIRM</name>
<dbReference type="PROSITE" id="PS00395">
    <property type="entry name" value="ALANINE_RACEMASE"/>
    <property type="match status" value="1"/>
</dbReference>
<dbReference type="GO" id="GO:0008784">
    <property type="term" value="F:alanine racemase activity"/>
    <property type="evidence" value="ECO:0007669"/>
    <property type="project" value="UniProtKB-UniRule"/>
</dbReference>
<feature type="active site" description="Proton acceptor; specific for L-alanine" evidence="4">
    <location>
        <position position="267"/>
    </location>
</feature>
<evidence type="ECO:0000313" key="9">
    <source>
        <dbReference type="Proteomes" id="UP000198508"/>
    </source>
</evidence>
<dbReference type="Pfam" id="PF01168">
    <property type="entry name" value="Ala_racemase_N"/>
    <property type="match status" value="1"/>
</dbReference>
<dbReference type="SUPFAM" id="SSF50621">
    <property type="entry name" value="Alanine racemase C-terminal domain-like"/>
    <property type="match status" value="1"/>
</dbReference>
<keyword evidence="9" id="KW-1185">Reference proteome</keyword>
<organism evidence="8 9">
    <name type="scientific">Enterocloster lavalensis</name>
    <dbReference type="NCBI Taxonomy" id="460384"/>
    <lineage>
        <taxon>Bacteria</taxon>
        <taxon>Bacillati</taxon>
        <taxon>Bacillota</taxon>
        <taxon>Clostridia</taxon>
        <taxon>Lachnospirales</taxon>
        <taxon>Lachnospiraceae</taxon>
        <taxon>Enterocloster</taxon>
    </lineage>
</organism>
<dbReference type="GO" id="GO:0030170">
    <property type="term" value="F:pyridoxal phosphate binding"/>
    <property type="evidence" value="ECO:0007669"/>
    <property type="project" value="UniProtKB-UniRule"/>
</dbReference>
<dbReference type="Proteomes" id="UP000198508">
    <property type="component" value="Unassembled WGS sequence"/>
</dbReference>
<dbReference type="HAMAP" id="MF_01201">
    <property type="entry name" value="Ala_racemase"/>
    <property type="match status" value="1"/>
</dbReference>
<keyword evidence="2 4" id="KW-0663">Pyridoxal phosphate</keyword>
<dbReference type="SUPFAM" id="SSF51419">
    <property type="entry name" value="PLP-binding barrel"/>
    <property type="match status" value="1"/>
</dbReference>
<evidence type="ECO:0000256" key="3">
    <source>
        <dbReference type="ARBA" id="ARBA00023235"/>
    </source>
</evidence>
<dbReference type="GO" id="GO:0005829">
    <property type="term" value="C:cytosol"/>
    <property type="evidence" value="ECO:0007669"/>
    <property type="project" value="TreeGrafter"/>
</dbReference>
<dbReference type="InterPro" id="IPR020622">
    <property type="entry name" value="Ala_racemase_pyridoxalP-BS"/>
</dbReference>
<dbReference type="UniPathway" id="UPA00042">
    <property type="reaction ID" value="UER00497"/>
</dbReference>
<dbReference type="InterPro" id="IPR001608">
    <property type="entry name" value="Ala_racemase_N"/>
</dbReference>
<dbReference type="GO" id="GO:0030632">
    <property type="term" value="P:D-alanine biosynthetic process"/>
    <property type="evidence" value="ECO:0007669"/>
    <property type="project" value="UniProtKB-UniRule"/>
</dbReference>
<dbReference type="PRINTS" id="PR00992">
    <property type="entry name" value="ALARACEMASE"/>
</dbReference>
<dbReference type="AlphaFoldDB" id="A0A1I0C295"/>
<dbReference type="EC" id="5.1.1.1" evidence="4"/>
<keyword evidence="3 4" id="KW-0413">Isomerase</keyword>
<dbReference type="Pfam" id="PF00842">
    <property type="entry name" value="Ala_racemase_C"/>
    <property type="match status" value="1"/>
</dbReference>
<evidence type="ECO:0000256" key="6">
    <source>
        <dbReference type="PIRSR" id="PIRSR600821-52"/>
    </source>
</evidence>
<sequence length="396" mass="43483">MRPYNRVYATVNLDAVADNMKEMAGNLPSGTGMIGVVKADGYGHGAVPVAMTVDPYVRGFAVATVEEGVILRRHGVGKMILILGVTHPDQYGELIRYQIRPTVFTLRQAERLSELACREGVRAKLHLAVDTGMSRIGMEPDEASADMVLSMSRLPGIEIEGMFTHFARADERDKESARAQLAAYLNFSEMLKRRGIEIPLKHCSNSAGIVEGLPSNSLDLVRAGISIYGLYPSDEVDRETVHLTPAMELKSRISYIKTIRPGTPVSYGGTFVAGRPTRIATIPVGYGDGYPRSLSSRGSVLIRGRRAPILGRVCMDQFMVDVTDIPEAEEEDEVTLIGRDGGEQISVEELARLGGGFHYELICDLGKRVPRVYLQGGRIAGTKDYFQDVYEGFRRP</sequence>
<evidence type="ECO:0000313" key="8">
    <source>
        <dbReference type="EMBL" id="SET13487.1"/>
    </source>
</evidence>
<comment type="function">
    <text evidence="4">Catalyzes the interconversion of L-alanine and D-alanine. May also act on other amino acids.</text>
</comment>
<evidence type="ECO:0000256" key="1">
    <source>
        <dbReference type="ARBA" id="ARBA00001933"/>
    </source>
</evidence>
<evidence type="ECO:0000256" key="4">
    <source>
        <dbReference type="HAMAP-Rule" id="MF_01201"/>
    </source>
</evidence>
<feature type="modified residue" description="N6-(pyridoxal phosphate)lysine" evidence="4 5">
    <location>
        <position position="38"/>
    </location>
</feature>
<evidence type="ECO:0000256" key="5">
    <source>
        <dbReference type="PIRSR" id="PIRSR600821-50"/>
    </source>
</evidence>
<dbReference type="FunFam" id="3.20.20.10:FF:000002">
    <property type="entry name" value="Alanine racemase"/>
    <property type="match status" value="1"/>
</dbReference>
<comment type="cofactor">
    <cofactor evidence="1 4 5">
        <name>pyridoxal 5'-phosphate</name>
        <dbReference type="ChEBI" id="CHEBI:597326"/>
    </cofactor>
</comment>
<reference evidence="9" key="1">
    <citation type="submission" date="2016-10" db="EMBL/GenBank/DDBJ databases">
        <authorList>
            <person name="Varghese N."/>
            <person name="Submissions S."/>
        </authorList>
    </citation>
    <scope>NUCLEOTIDE SEQUENCE [LARGE SCALE GENOMIC DNA]</scope>
    <source>
        <strain evidence="9">NLAE-zl-G277</strain>
    </source>
</reference>
<dbReference type="Gene3D" id="3.20.20.10">
    <property type="entry name" value="Alanine racemase"/>
    <property type="match status" value="1"/>
</dbReference>
<dbReference type="CDD" id="cd00430">
    <property type="entry name" value="PLPDE_III_AR"/>
    <property type="match status" value="1"/>
</dbReference>
<comment type="pathway">
    <text evidence="4">Amino-acid biosynthesis; D-alanine biosynthesis; D-alanine from L-alanine: step 1/1.</text>
</comment>
<dbReference type="SMART" id="SM01005">
    <property type="entry name" value="Ala_racemase_C"/>
    <property type="match status" value="1"/>
</dbReference>
<dbReference type="InterPro" id="IPR009006">
    <property type="entry name" value="Ala_racemase/Decarboxylase_C"/>
</dbReference>
<dbReference type="InterPro" id="IPR000821">
    <property type="entry name" value="Ala_racemase"/>
</dbReference>
<accession>A0A1I0C295</accession>
<comment type="similarity">
    <text evidence="4">Belongs to the alanine racemase family.</text>
</comment>
<dbReference type="NCBIfam" id="TIGR00492">
    <property type="entry name" value="alr"/>
    <property type="match status" value="1"/>
</dbReference>
<proteinExistence type="inferred from homology"/>
<evidence type="ECO:0000259" key="7">
    <source>
        <dbReference type="SMART" id="SM01005"/>
    </source>
</evidence>
<dbReference type="InterPro" id="IPR011079">
    <property type="entry name" value="Ala_racemase_C"/>
</dbReference>
<feature type="binding site" evidence="4 6">
    <location>
        <position position="315"/>
    </location>
    <ligand>
        <name>substrate</name>
    </ligand>
</feature>
<gene>
    <name evidence="8" type="ORF">SAMN05216313_102253</name>
</gene>
<dbReference type="STRING" id="460384.SAMN05216313_102253"/>
<evidence type="ECO:0000256" key="2">
    <source>
        <dbReference type="ARBA" id="ARBA00022898"/>
    </source>
</evidence>
<dbReference type="PANTHER" id="PTHR30511:SF0">
    <property type="entry name" value="ALANINE RACEMASE, CATABOLIC-RELATED"/>
    <property type="match status" value="1"/>
</dbReference>
<protein>
    <recommendedName>
        <fullName evidence="4">Alanine racemase</fullName>
        <ecNumber evidence="4">5.1.1.1</ecNumber>
    </recommendedName>
</protein>
<dbReference type="PANTHER" id="PTHR30511">
    <property type="entry name" value="ALANINE RACEMASE"/>
    <property type="match status" value="1"/>
</dbReference>
<comment type="catalytic activity">
    <reaction evidence="4">
        <text>L-alanine = D-alanine</text>
        <dbReference type="Rhea" id="RHEA:20249"/>
        <dbReference type="ChEBI" id="CHEBI:57416"/>
        <dbReference type="ChEBI" id="CHEBI:57972"/>
        <dbReference type="EC" id="5.1.1.1"/>
    </reaction>
</comment>
<feature type="active site" description="Proton acceptor; specific for D-alanine" evidence="4">
    <location>
        <position position="38"/>
    </location>
</feature>
<feature type="binding site" evidence="4 6">
    <location>
        <position position="135"/>
    </location>
    <ligand>
        <name>substrate</name>
    </ligand>
</feature>
<dbReference type="EMBL" id="FOIM01000002">
    <property type="protein sequence ID" value="SET13487.1"/>
    <property type="molecule type" value="Genomic_DNA"/>
</dbReference>
<dbReference type="RefSeq" id="WP_092360852.1">
    <property type="nucleotide sequence ID" value="NZ_DAINWJ010000077.1"/>
</dbReference>
<dbReference type="InterPro" id="IPR029066">
    <property type="entry name" value="PLP-binding_barrel"/>
</dbReference>
<dbReference type="Gene3D" id="2.40.37.10">
    <property type="entry name" value="Lyase, Ornithine Decarboxylase, Chain A, domain 1"/>
    <property type="match status" value="1"/>
</dbReference>
<feature type="domain" description="Alanine racemase C-terminal" evidence="7">
    <location>
        <begin position="246"/>
        <end position="374"/>
    </location>
</feature>